<protein>
    <submittedName>
        <fullName evidence="1">Uncharacterized protein</fullName>
    </submittedName>
</protein>
<reference evidence="1 2" key="1">
    <citation type="journal article" date="2021" name="Hortic Res">
        <title>High-quality reference genome and annotation aids understanding of berry development for evergreen blueberry (Vaccinium darrowii).</title>
        <authorList>
            <person name="Yu J."/>
            <person name="Hulse-Kemp A.M."/>
            <person name="Babiker E."/>
            <person name="Staton M."/>
        </authorList>
    </citation>
    <scope>NUCLEOTIDE SEQUENCE [LARGE SCALE GENOMIC DNA]</scope>
    <source>
        <strain evidence="2">cv. NJ 8807/NJ 8810</strain>
        <tissue evidence="1">Young leaf</tissue>
    </source>
</reference>
<evidence type="ECO:0000313" key="2">
    <source>
        <dbReference type="Proteomes" id="UP000828048"/>
    </source>
</evidence>
<name>A0ACB7XG22_9ERIC</name>
<proteinExistence type="predicted"/>
<gene>
    <name evidence="1" type="ORF">Vadar_008362</name>
</gene>
<evidence type="ECO:0000313" key="1">
    <source>
        <dbReference type="EMBL" id="KAH7839759.1"/>
    </source>
</evidence>
<organism evidence="1 2">
    <name type="scientific">Vaccinium darrowii</name>
    <dbReference type="NCBI Taxonomy" id="229202"/>
    <lineage>
        <taxon>Eukaryota</taxon>
        <taxon>Viridiplantae</taxon>
        <taxon>Streptophyta</taxon>
        <taxon>Embryophyta</taxon>
        <taxon>Tracheophyta</taxon>
        <taxon>Spermatophyta</taxon>
        <taxon>Magnoliopsida</taxon>
        <taxon>eudicotyledons</taxon>
        <taxon>Gunneridae</taxon>
        <taxon>Pentapetalae</taxon>
        <taxon>asterids</taxon>
        <taxon>Ericales</taxon>
        <taxon>Ericaceae</taxon>
        <taxon>Vaccinioideae</taxon>
        <taxon>Vaccinieae</taxon>
        <taxon>Vaccinium</taxon>
    </lineage>
</organism>
<sequence>MLLIGGLANLVKVLKMQEIGGTRCAEEHKIGWFKREIGWFKRGKVGFLSFCRRRNQGGGRLRKGRSIAGQTPSSNMLVVLAYERLNERRIEAANAFLASQHREDEINLQIAHALSIGQGILNLTADLNVAHAEVVQRHVQLVERETACNNRKRQLRDLMRNFNFDTTCVLRFQYDVRTLHRMRTWLEPGPPPPAPAPQLPTQKIRYKLGRGMAADQEDVEALAGELGIPMPPLDVRSQDRLNFPLAKLGLVLLLVALALILVVNVHDLFAHLAGIDYRLWALVEVLVPVVQAVGALLSFLGVLLLFIQISASKVDQAPLVCFSLTYSLCIRNKHCEPNEPGVDENRKNFQ</sequence>
<keyword evidence="2" id="KW-1185">Reference proteome</keyword>
<comment type="caution">
    <text evidence="1">The sequence shown here is derived from an EMBL/GenBank/DDBJ whole genome shotgun (WGS) entry which is preliminary data.</text>
</comment>
<dbReference type="Proteomes" id="UP000828048">
    <property type="component" value="Chromosome 10"/>
</dbReference>
<dbReference type="EMBL" id="CM037160">
    <property type="protein sequence ID" value="KAH7839759.1"/>
    <property type="molecule type" value="Genomic_DNA"/>
</dbReference>
<accession>A0ACB7XG22</accession>